<gene>
    <name evidence="3" type="ORF">ANIA_05223</name>
</gene>
<feature type="compositionally biased region" description="Polar residues" evidence="1">
    <location>
        <begin position="561"/>
        <end position="572"/>
    </location>
</feature>
<dbReference type="AlphaFoldDB" id="Q5B2K7"/>
<dbReference type="RefSeq" id="XP_662827.1">
    <property type="nucleotide sequence ID" value="XM_657735.1"/>
</dbReference>
<proteinExistence type="predicted"/>
<evidence type="ECO:0000256" key="1">
    <source>
        <dbReference type="SAM" id="MobiDB-lite"/>
    </source>
</evidence>
<keyword evidence="4" id="KW-1185">Reference proteome</keyword>
<feature type="compositionally biased region" description="Acidic residues" evidence="1">
    <location>
        <begin position="526"/>
        <end position="537"/>
    </location>
</feature>
<sequence length="623" mass="70780">MELNALNLLTKPPRVRWSTEMRTFLCCLIKYFNKDRDAFQAIFNSRFKKELNECGFNEKLPVKWSTLDSQWIDMKKKGDPIWGDVHQSAFDAEAWLSYIEKIEATAISINKHIDRKAEDTVDSLTFTYQLPKPRHQAMSSCSRRRFHPTGPVIPWKYHRRQLFRGETVSGESSGAAGSQQDGAQRFTDQLGERPLCTAGDKLCFWCYAENPSSVSISGPATCVFNAIQKATNGLNAAQLPPLLYRWWNVRSQGLNLENVFVAGMFASLFKGYFAPDTLAEDVFNRLFESHIRRHKDFPSPFISTFMSLLAPVHRGLREKGGATIAIFDTRKLRSKVYSAREFVREQNLKIGRMYNGAGEYAVWGRINNDAIICSFTIDTLSRIADEHPDINRFLQLDLITTHRHNRKGLHKAMTKNAMSLDMEAGATVGKLLSLLDVPQEFCREISRGMAYSWRIKTRYMSWQGFFQGVELGYRGEPVMPTLLTPDATPDSVEPIPFGGFDSDPGMNIVESSDDWGDKSDATLDLQSDEDEQDESSMDETPPPSFRHRRKTVPPRMDLDSSLAQDPNSNPANVVNNGFDREMDDVMESEFTVEEAVDQKQMAIDEFAVDRARVMSVLRGNFLV</sequence>
<reference evidence="4" key="2">
    <citation type="journal article" date="2009" name="Fungal Genet. Biol.">
        <title>The 2008 update of the Aspergillus nidulans genome annotation: a community effort.</title>
        <authorList>
            <person name="Wortman J.R."/>
            <person name="Gilsenan J.M."/>
            <person name="Joardar V."/>
            <person name="Deegan J."/>
            <person name="Clutterbuck J."/>
            <person name="Andersen M.R."/>
            <person name="Archer D."/>
            <person name="Bencina M."/>
            <person name="Braus G."/>
            <person name="Coutinho P."/>
            <person name="von Dohren H."/>
            <person name="Doonan J."/>
            <person name="Driessen A.J."/>
            <person name="Durek P."/>
            <person name="Espeso E."/>
            <person name="Fekete E."/>
            <person name="Flipphi M."/>
            <person name="Estrada C.G."/>
            <person name="Geysens S."/>
            <person name="Goldman G."/>
            <person name="de Groot P.W."/>
            <person name="Hansen K."/>
            <person name="Harris S.D."/>
            <person name="Heinekamp T."/>
            <person name="Helmstaedt K."/>
            <person name="Henrissat B."/>
            <person name="Hofmann G."/>
            <person name="Homan T."/>
            <person name="Horio T."/>
            <person name="Horiuchi H."/>
            <person name="James S."/>
            <person name="Jones M."/>
            <person name="Karaffa L."/>
            <person name="Karanyi Z."/>
            <person name="Kato M."/>
            <person name="Keller N."/>
            <person name="Kelly D.E."/>
            <person name="Kiel J.A."/>
            <person name="Kim J.M."/>
            <person name="van der Klei I.J."/>
            <person name="Klis F.M."/>
            <person name="Kovalchuk A."/>
            <person name="Krasevec N."/>
            <person name="Kubicek C.P."/>
            <person name="Liu B."/>
            <person name="Maccabe A."/>
            <person name="Meyer V."/>
            <person name="Mirabito P."/>
            <person name="Miskei M."/>
            <person name="Mos M."/>
            <person name="Mullins J."/>
            <person name="Nelson D.R."/>
            <person name="Nielsen J."/>
            <person name="Oakley B.R."/>
            <person name="Osmani S.A."/>
            <person name="Pakula T."/>
            <person name="Paszewski A."/>
            <person name="Paulsen I."/>
            <person name="Pilsyk S."/>
            <person name="Pocsi I."/>
            <person name="Punt P.J."/>
            <person name="Ram A.F."/>
            <person name="Ren Q."/>
            <person name="Robellet X."/>
            <person name="Robson G."/>
            <person name="Seiboth B."/>
            <person name="van Solingen P."/>
            <person name="Specht T."/>
            <person name="Sun J."/>
            <person name="Taheri-Talesh N."/>
            <person name="Takeshita N."/>
            <person name="Ussery D."/>
            <person name="vanKuyk P.A."/>
            <person name="Visser H."/>
            <person name="van de Vondervoort P.J."/>
            <person name="de Vries R.P."/>
            <person name="Walton J."/>
            <person name="Xiang X."/>
            <person name="Xiong Y."/>
            <person name="Zeng A.P."/>
            <person name="Brandt B.W."/>
            <person name="Cornell M.J."/>
            <person name="van den Hondel C.A."/>
            <person name="Visser J."/>
            <person name="Oliver S.G."/>
            <person name="Turner G."/>
        </authorList>
    </citation>
    <scope>GENOME REANNOTATION</scope>
    <source>
        <strain evidence="4">FGSC A4 / ATCC 38163 / CBS 112.46 / NRRL 194 / M139</strain>
    </source>
</reference>
<protein>
    <recommendedName>
        <fullName evidence="2">DUF7587 domain-containing protein</fullName>
    </recommendedName>
</protein>
<name>Q5B2K7_EMENI</name>
<dbReference type="KEGG" id="ani:ANIA_05223"/>
<organism evidence="3 4">
    <name type="scientific">Emericella nidulans (strain FGSC A4 / ATCC 38163 / CBS 112.46 / NRRL 194 / M139)</name>
    <name type="common">Aspergillus nidulans</name>
    <dbReference type="NCBI Taxonomy" id="227321"/>
    <lineage>
        <taxon>Eukaryota</taxon>
        <taxon>Fungi</taxon>
        <taxon>Dikarya</taxon>
        <taxon>Ascomycota</taxon>
        <taxon>Pezizomycotina</taxon>
        <taxon>Eurotiomycetes</taxon>
        <taxon>Eurotiomycetidae</taxon>
        <taxon>Eurotiales</taxon>
        <taxon>Aspergillaceae</taxon>
        <taxon>Aspergillus</taxon>
        <taxon>Aspergillus subgen. Nidulantes</taxon>
    </lineage>
</organism>
<dbReference type="eggNOG" id="ENOG502SXGW">
    <property type="taxonomic scope" value="Eukaryota"/>
</dbReference>
<feature type="domain" description="DUF7587" evidence="2">
    <location>
        <begin position="238"/>
        <end position="380"/>
    </location>
</feature>
<reference evidence="4" key="1">
    <citation type="journal article" date="2005" name="Nature">
        <title>Sequencing of Aspergillus nidulans and comparative analysis with A. fumigatus and A. oryzae.</title>
        <authorList>
            <person name="Galagan J.E."/>
            <person name="Calvo S.E."/>
            <person name="Cuomo C."/>
            <person name="Ma L.J."/>
            <person name="Wortman J.R."/>
            <person name="Batzoglou S."/>
            <person name="Lee S.I."/>
            <person name="Basturkmen M."/>
            <person name="Spevak C.C."/>
            <person name="Clutterbuck J."/>
            <person name="Kapitonov V."/>
            <person name="Jurka J."/>
            <person name="Scazzocchio C."/>
            <person name="Farman M."/>
            <person name="Butler J."/>
            <person name="Purcell S."/>
            <person name="Harris S."/>
            <person name="Braus G.H."/>
            <person name="Draht O."/>
            <person name="Busch S."/>
            <person name="D'Enfert C."/>
            <person name="Bouchier C."/>
            <person name="Goldman G.H."/>
            <person name="Bell-Pedersen D."/>
            <person name="Griffiths-Jones S."/>
            <person name="Doonan J.H."/>
            <person name="Yu J."/>
            <person name="Vienken K."/>
            <person name="Pain A."/>
            <person name="Freitag M."/>
            <person name="Selker E.U."/>
            <person name="Archer D.B."/>
            <person name="Penalva M.A."/>
            <person name="Oakley B.R."/>
            <person name="Momany M."/>
            <person name="Tanaka T."/>
            <person name="Kumagai T."/>
            <person name="Asai K."/>
            <person name="Machida M."/>
            <person name="Nierman W.C."/>
            <person name="Denning D.W."/>
            <person name="Caddick M."/>
            <person name="Hynes M."/>
            <person name="Paoletti M."/>
            <person name="Fischer R."/>
            <person name="Miller B."/>
            <person name="Dyer P."/>
            <person name="Sachs M.S."/>
            <person name="Osmani S.A."/>
            <person name="Birren B.W."/>
        </authorList>
    </citation>
    <scope>NUCLEOTIDE SEQUENCE [LARGE SCALE GENOMIC DNA]</scope>
    <source>
        <strain evidence="4">FGSC A4 / ATCC 38163 / CBS 112.46 / NRRL 194 / M139</strain>
    </source>
</reference>
<evidence type="ECO:0000259" key="2">
    <source>
        <dbReference type="Pfam" id="PF24494"/>
    </source>
</evidence>
<dbReference type="InterPro" id="IPR056009">
    <property type="entry name" value="DUF7587"/>
</dbReference>
<feature type="region of interest" description="Disordered" evidence="1">
    <location>
        <begin position="486"/>
        <end position="572"/>
    </location>
</feature>
<dbReference type="Proteomes" id="UP000000560">
    <property type="component" value="Chromosome V"/>
</dbReference>
<dbReference type="HOGENOM" id="CLU_433428_0_0_1"/>
<dbReference type="InParanoid" id="Q5B2K7"/>
<accession>Q5B2K7</accession>
<evidence type="ECO:0000313" key="3">
    <source>
        <dbReference type="EMBL" id="CBF81114.1"/>
    </source>
</evidence>
<dbReference type="OrthoDB" id="5397734at2759"/>
<evidence type="ECO:0000313" key="4">
    <source>
        <dbReference type="Proteomes" id="UP000000560"/>
    </source>
</evidence>
<dbReference type="EMBL" id="BN001305">
    <property type="protein sequence ID" value="CBF81114.1"/>
    <property type="molecule type" value="Genomic_DNA"/>
</dbReference>
<accession>C8VFA0</accession>
<dbReference type="OMA" id="HPIWVSV"/>
<dbReference type="Pfam" id="PF24494">
    <property type="entry name" value="DUF7587"/>
    <property type="match status" value="1"/>
</dbReference>
<dbReference type="GeneID" id="2871511"/>